<protein>
    <submittedName>
        <fullName evidence="1">Uncharacterized protein</fullName>
    </submittedName>
</protein>
<proteinExistence type="predicted"/>
<comment type="caution">
    <text evidence="1">The sequence shown here is derived from an EMBL/GenBank/DDBJ whole genome shotgun (WGS) entry which is preliminary data.</text>
</comment>
<reference evidence="1 2" key="1">
    <citation type="submission" date="2024-01" db="EMBL/GenBank/DDBJ databases">
        <title>Survival strategy associated with biotechnological potential of Virgibacillus dokdonensis T4.6 isolated from salt-fermented shrimp paste.</title>
        <authorList>
            <person name="Doan T.V."/>
            <person name="Quach N.T."/>
            <person name="Phi Q.-T."/>
        </authorList>
    </citation>
    <scope>NUCLEOTIDE SEQUENCE [LARGE SCALE GENOMIC DNA]</scope>
    <source>
        <strain evidence="1 2">T4.6</strain>
    </source>
</reference>
<organism evidence="1 2">
    <name type="scientific">Virgibacillus dokdonensis</name>
    <dbReference type="NCBI Taxonomy" id="302167"/>
    <lineage>
        <taxon>Bacteria</taxon>
        <taxon>Bacillati</taxon>
        <taxon>Bacillota</taxon>
        <taxon>Bacilli</taxon>
        <taxon>Bacillales</taxon>
        <taxon>Bacillaceae</taxon>
        <taxon>Virgibacillus</taxon>
    </lineage>
</organism>
<gene>
    <name evidence="1" type="ORF">V2W34_01680</name>
</gene>
<dbReference type="Pfam" id="PF26328">
    <property type="entry name" value="YolC_YozM"/>
    <property type="match status" value="1"/>
</dbReference>
<keyword evidence="2" id="KW-1185">Reference proteome</keyword>
<dbReference type="EMBL" id="JAZHPM010000002">
    <property type="protein sequence ID" value="MEF2290718.1"/>
    <property type="molecule type" value="Genomic_DNA"/>
</dbReference>
<sequence>MKKIVLFLVIVLSIGLLFSVNILKEKEPEISKEERIGKVMDYARDDYNIFTTYIDSADVFFDIDDQINQHEFVTTMENKLEAYDLSDTFSLALNGAISKN</sequence>
<dbReference type="Proteomes" id="UP001356080">
    <property type="component" value="Unassembled WGS sequence"/>
</dbReference>
<dbReference type="RefSeq" id="WP_121640477.1">
    <property type="nucleotide sequence ID" value="NZ_JAZHPM010000002.1"/>
</dbReference>
<name>A0ABU7VAL9_9BACI</name>
<accession>A0ABU7VAL9</accession>
<evidence type="ECO:0000313" key="2">
    <source>
        <dbReference type="Proteomes" id="UP001356080"/>
    </source>
</evidence>
<dbReference type="InterPro" id="IPR058995">
    <property type="entry name" value="YolC/YozM-like"/>
</dbReference>
<evidence type="ECO:0000313" key="1">
    <source>
        <dbReference type="EMBL" id="MEF2290718.1"/>
    </source>
</evidence>